<dbReference type="Proteomes" id="UP000815677">
    <property type="component" value="Unassembled WGS sequence"/>
</dbReference>
<sequence>MRAKRDIRHRYLFLHSAKPPHSAFPSLRNSAPSHWKTMAPTRSWIASRGLQVSQPTQTLDRLIGRTGDVVGSSKSEPSPPGTMLAFRSIFTFALLSVASAMTLVPRANTNTQINSIIDVVDRTSRQTTSTINMLQANHTLNQNTLTRMFSTLENTFQNAKNQLAATAVSSGSTTTTPTDDDISITLADAYALVATALSGVKASGTVPGFATLVSNLDPILTGVLTQFNATLPAGSILVGVMMRDANQFFIAEGFTQTSALLTTLGAEIPAN</sequence>
<evidence type="ECO:0000313" key="1">
    <source>
        <dbReference type="EMBL" id="GAT46419.1"/>
    </source>
</evidence>
<dbReference type="EMBL" id="DF842503">
    <property type="protein sequence ID" value="GAT46419.1"/>
    <property type="molecule type" value="Genomic_DNA"/>
</dbReference>
<name>A0ABQ0L7J1_MYCCL</name>
<organism evidence="1 2">
    <name type="scientific">Mycena chlorophos</name>
    <name type="common">Agaric fungus</name>
    <name type="synonym">Agaricus chlorophos</name>
    <dbReference type="NCBI Taxonomy" id="658473"/>
    <lineage>
        <taxon>Eukaryota</taxon>
        <taxon>Fungi</taxon>
        <taxon>Dikarya</taxon>
        <taxon>Basidiomycota</taxon>
        <taxon>Agaricomycotina</taxon>
        <taxon>Agaricomycetes</taxon>
        <taxon>Agaricomycetidae</taxon>
        <taxon>Agaricales</taxon>
        <taxon>Marasmiineae</taxon>
        <taxon>Mycenaceae</taxon>
        <taxon>Mycena</taxon>
    </lineage>
</organism>
<evidence type="ECO:0000313" key="2">
    <source>
        <dbReference type="Proteomes" id="UP000815677"/>
    </source>
</evidence>
<proteinExistence type="predicted"/>
<protein>
    <submittedName>
        <fullName evidence="1">Uncharacterized protein</fullName>
    </submittedName>
</protein>
<gene>
    <name evidence="1" type="ORF">MCHLO_03950</name>
</gene>
<accession>A0ABQ0L7J1</accession>
<reference evidence="1" key="1">
    <citation type="submission" date="2014-09" db="EMBL/GenBank/DDBJ databases">
        <title>Genome sequence of the luminous mushroom Mycena chlorophos for searching fungal bioluminescence genes.</title>
        <authorList>
            <person name="Tanaka Y."/>
            <person name="Kasuga D."/>
            <person name="Oba Y."/>
            <person name="Hase S."/>
            <person name="Sato K."/>
            <person name="Oba Y."/>
            <person name="Sakakibara Y."/>
        </authorList>
    </citation>
    <scope>NUCLEOTIDE SEQUENCE</scope>
</reference>
<keyword evidence="2" id="KW-1185">Reference proteome</keyword>